<dbReference type="Gene3D" id="2.60.200.20">
    <property type="match status" value="1"/>
</dbReference>
<feature type="domain" description="FHA" evidence="4">
    <location>
        <begin position="73"/>
        <end position="122"/>
    </location>
</feature>
<dbReference type="SMART" id="SM00267">
    <property type="entry name" value="GGDEF"/>
    <property type="match status" value="1"/>
</dbReference>
<dbReference type="GO" id="GO:1902201">
    <property type="term" value="P:negative regulation of bacterial-type flagellum-dependent cell motility"/>
    <property type="evidence" value="ECO:0007669"/>
    <property type="project" value="TreeGrafter"/>
</dbReference>
<dbReference type="PANTHER" id="PTHR45138:SF9">
    <property type="entry name" value="DIGUANYLATE CYCLASE DGCM-RELATED"/>
    <property type="match status" value="1"/>
</dbReference>
<evidence type="ECO:0000259" key="4">
    <source>
        <dbReference type="PROSITE" id="PS50006"/>
    </source>
</evidence>
<sequence length="341" mass="38376">MSHNDLRTGKNQQSLNHKNDLEQGIDETVQYDPSQHPFDIANQSGQNDNSQPGIMFVNGNETGQVHLLNTPLTQVGRSLDSHILVRDTSVSRRHLLLEATPEGVQVIDLKSRNGVFVNGSQVKRSWIAPNDLIRVGPKVLFRYSVFSNTELDVLRRMHQAATLDSLTLTYNRKYFSGYLEQLKSLNNKKQNLSLILIDIDYFKKINDTFGHHLGDQALNHIATIIRSTVRADDIVCRYGGEEFTILLNNASSAVSTEIAERIRKKIDITPLRQDGNTIHLTVSIGIALIEETNGNLDKLFQLADTRMYAAKKSGRNRVVSLQRSVSNNSIHDNYNTSIYPP</sequence>
<dbReference type="RefSeq" id="WP_083417443.1">
    <property type="nucleotide sequence ID" value="NZ_FPBD01000010.1"/>
</dbReference>
<dbReference type="PROSITE" id="PS50887">
    <property type="entry name" value="GGDEF"/>
    <property type="match status" value="1"/>
</dbReference>
<feature type="region of interest" description="Disordered" evidence="3">
    <location>
        <begin position="31"/>
        <end position="51"/>
    </location>
</feature>
<dbReference type="InterPro" id="IPR008984">
    <property type="entry name" value="SMAD_FHA_dom_sf"/>
</dbReference>
<evidence type="ECO:0000313" key="6">
    <source>
        <dbReference type="EMBL" id="SFU14718.1"/>
    </source>
</evidence>
<dbReference type="PANTHER" id="PTHR45138">
    <property type="entry name" value="REGULATORY COMPONENTS OF SENSORY TRANSDUCTION SYSTEM"/>
    <property type="match status" value="1"/>
</dbReference>
<evidence type="ECO:0000256" key="2">
    <source>
        <dbReference type="ARBA" id="ARBA00034247"/>
    </source>
</evidence>
<dbReference type="SUPFAM" id="SSF49879">
    <property type="entry name" value="SMAD/FHA domain"/>
    <property type="match status" value="1"/>
</dbReference>
<dbReference type="GO" id="GO:0005886">
    <property type="term" value="C:plasma membrane"/>
    <property type="evidence" value="ECO:0007669"/>
    <property type="project" value="TreeGrafter"/>
</dbReference>
<evidence type="ECO:0000313" key="7">
    <source>
        <dbReference type="Proteomes" id="UP000183371"/>
    </source>
</evidence>
<dbReference type="InterPro" id="IPR029787">
    <property type="entry name" value="Nucleotide_cyclase"/>
</dbReference>
<evidence type="ECO:0000259" key="5">
    <source>
        <dbReference type="PROSITE" id="PS50887"/>
    </source>
</evidence>
<dbReference type="InterPro" id="IPR043128">
    <property type="entry name" value="Rev_trsase/Diguanyl_cyclase"/>
</dbReference>
<dbReference type="SUPFAM" id="SSF55073">
    <property type="entry name" value="Nucleotide cyclase"/>
    <property type="match status" value="1"/>
</dbReference>
<dbReference type="GO" id="GO:0052621">
    <property type="term" value="F:diguanylate cyclase activity"/>
    <property type="evidence" value="ECO:0007669"/>
    <property type="project" value="UniProtKB-EC"/>
</dbReference>
<dbReference type="InterPro" id="IPR050469">
    <property type="entry name" value="Diguanylate_Cyclase"/>
</dbReference>
<dbReference type="NCBIfam" id="TIGR00254">
    <property type="entry name" value="GGDEF"/>
    <property type="match status" value="1"/>
</dbReference>
<keyword evidence="7" id="KW-1185">Reference proteome</keyword>
<dbReference type="EMBL" id="FPBD01000010">
    <property type="protein sequence ID" value="SFU14718.1"/>
    <property type="molecule type" value="Genomic_DNA"/>
</dbReference>
<feature type="compositionally biased region" description="Polar residues" evidence="3">
    <location>
        <begin position="41"/>
        <end position="51"/>
    </location>
</feature>
<dbReference type="SMART" id="SM00240">
    <property type="entry name" value="FHA"/>
    <property type="match status" value="1"/>
</dbReference>
<evidence type="ECO:0000256" key="3">
    <source>
        <dbReference type="SAM" id="MobiDB-lite"/>
    </source>
</evidence>
<dbReference type="GO" id="GO:0043709">
    <property type="term" value="P:cell adhesion involved in single-species biofilm formation"/>
    <property type="evidence" value="ECO:0007669"/>
    <property type="project" value="TreeGrafter"/>
</dbReference>
<dbReference type="CDD" id="cd01949">
    <property type="entry name" value="GGDEF"/>
    <property type="match status" value="1"/>
</dbReference>
<name>A0A1I7DSP2_9HYPH</name>
<accession>A0A1I7DSP2</accession>
<dbReference type="AlphaFoldDB" id="A0A1I7DSP2"/>
<reference evidence="7" key="1">
    <citation type="submission" date="2016-10" db="EMBL/GenBank/DDBJ databases">
        <authorList>
            <person name="Varghese N."/>
            <person name="Submissions S."/>
        </authorList>
    </citation>
    <scope>NUCLEOTIDE SEQUENCE [LARGE SCALE GENOMIC DNA]</scope>
    <source>
        <strain evidence="7">DSM 17465</strain>
    </source>
</reference>
<protein>
    <recommendedName>
        <fullName evidence="1">diguanylate cyclase</fullName>
        <ecNumber evidence="1">2.7.7.65</ecNumber>
    </recommendedName>
</protein>
<dbReference type="Gene3D" id="3.30.70.270">
    <property type="match status" value="1"/>
</dbReference>
<dbReference type="InterPro" id="IPR000160">
    <property type="entry name" value="GGDEF_dom"/>
</dbReference>
<dbReference type="PROSITE" id="PS50006">
    <property type="entry name" value="FHA_DOMAIN"/>
    <property type="match status" value="1"/>
</dbReference>
<feature type="domain" description="GGDEF" evidence="5">
    <location>
        <begin position="190"/>
        <end position="323"/>
    </location>
</feature>
<gene>
    <name evidence="6" type="ORF">SAMN05444141_11052</name>
</gene>
<dbReference type="InterPro" id="IPR000253">
    <property type="entry name" value="FHA_dom"/>
</dbReference>
<evidence type="ECO:0000256" key="1">
    <source>
        <dbReference type="ARBA" id="ARBA00012528"/>
    </source>
</evidence>
<dbReference type="FunFam" id="3.30.70.270:FF:000001">
    <property type="entry name" value="Diguanylate cyclase domain protein"/>
    <property type="match status" value="1"/>
</dbReference>
<dbReference type="Pfam" id="PF00498">
    <property type="entry name" value="FHA"/>
    <property type="match status" value="1"/>
</dbReference>
<organism evidence="6 7">
    <name type="scientific">Pseudovibrio denitrificans</name>
    <dbReference type="NCBI Taxonomy" id="258256"/>
    <lineage>
        <taxon>Bacteria</taxon>
        <taxon>Pseudomonadati</taxon>
        <taxon>Pseudomonadota</taxon>
        <taxon>Alphaproteobacteria</taxon>
        <taxon>Hyphomicrobiales</taxon>
        <taxon>Stappiaceae</taxon>
        <taxon>Pseudovibrio</taxon>
    </lineage>
</organism>
<dbReference type="Pfam" id="PF00990">
    <property type="entry name" value="GGDEF"/>
    <property type="match status" value="1"/>
</dbReference>
<comment type="catalytic activity">
    <reaction evidence="2">
        <text>2 GTP = 3',3'-c-di-GMP + 2 diphosphate</text>
        <dbReference type="Rhea" id="RHEA:24898"/>
        <dbReference type="ChEBI" id="CHEBI:33019"/>
        <dbReference type="ChEBI" id="CHEBI:37565"/>
        <dbReference type="ChEBI" id="CHEBI:58805"/>
        <dbReference type="EC" id="2.7.7.65"/>
    </reaction>
</comment>
<dbReference type="EC" id="2.7.7.65" evidence="1"/>
<dbReference type="Proteomes" id="UP000183371">
    <property type="component" value="Unassembled WGS sequence"/>
</dbReference>
<proteinExistence type="predicted"/>
<dbReference type="CDD" id="cd00060">
    <property type="entry name" value="FHA"/>
    <property type="match status" value="1"/>
</dbReference>